<dbReference type="InterPro" id="IPR019399">
    <property type="entry name" value="Parkin_co-regulated_protein"/>
</dbReference>
<dbReference type="GO" id="GO:0030544">
    <property type="term" value="F:Hsp70 protein binding"/>
    <property type="evidence" value="ECO:0007669"/>
    <property type="project" value="TreeGrafter"/>
</dbReference>
<dbReference type="GO" id="GO:0051879">
    <property type="term" value="F:Hsp90 protein binding"/>
    <property type="evidence" value="ECO:0007669"/>
    <property type="project" value="TreeGrafter"/>
</dbReference>
<dbReference type="PANTHER" id="PTHR21207:SF2">
    <property type="entry name" value="PARKIN COREGULATED GENE PROTEIN"/>
    <property type="match status" value="1"/>
</dbReference>
<dbReference type="InterPro" id="IPR016024">
    <property type="entry name" value="ARM-type_fold"/>
</dbReference>
<dbReference type="EMBL" id="HBFK01010274">
    <property type="protein sequence ID" value="CAD8739650.1"/>
    <property type="molecule type" value="Transcribed_RNA"/>
</dbReference>
<protein>
    <submittedName>
        <fullName evidence="1">Uncharacterized protein</fullName>
    </submittedName>
</protein>
<gene>
    <name evidence="1" type="ORF">HAND1043_LOCUS6142</name>
</gene>
<proteinExistence type="predicted"/>
<accession>A0A6U4Q6K4</accession>
<name>A0A6U4Q6K4_HEMAN</name>
<reference evidence="1" key="1">
    <citation type="submission" date="2021-01" db="EMBL/GenBank/DDBJ databases">
        <authorList>
            <person name="Corre E."/>
            <person name="Pelletier E."/>
            <person name="Niang G."/>
            <person name="Scheremetjew M."/>
            <person name="Finn R."/>
            <person name="Kale V."/>
            <person name="Holt S."/>
            <person name="Cochrane G."/>
            <person name="Meng A."/>
            <person name="Brown T."/>
            <person name="Cohen L."/>
        </authorList>
    </citation>
    <scope>NUCLEOTIDE SEQUENCE</scope>
    <source>
        <strain evidence="1">CCMP441</strain>
    </source>
</reference>
<organism evidence="1">
    <name type="scientific">Hemiselmis andersenii</name>
    <name type="common">Cryptophyte alga</name>
    <dbReference type="NCBI Taxonomy" id="464988"/>
    <lineage>
        <taxon>Eukaryota</taxon>
        <taxon>Cryptophyceae</taxon>
        <taxon>Cryptomonadales</taxon>
        <taxon>Hemiselmidaceae</taxon>
        <taxon>Hemiselmis</taxon>
    </lineage>
</organism>
<sequence>MSLPAFNNSNTANETMVEDYVQSHLAGMPVFRRGKDGHKQTLSCFDKTLPVPATLRPGGHGPPRVPDAESDPHYNNATATFLYTSKTSGPDSYQKARCPAHEDSPGGACTSLAVGKKETRAIKPPVAGAYRIRSNPPNTEFRRFYERGDLPISIEHRGVGNRIQWKVDIEKLDYHHYLPIFFDGLRENEEPYRFLAVQGTFDMLEHGAGKILPVIPQLIIPIKTALNTRQPGVIVIVLKVLQQLVVSGEMIGEALVPYYRQILPVLNIFKNRNVNVGDNIVYNQRKRMILGDLIQETLELLETHGGEDAFINIKYMIPTYESCVLN</sequence>
<dbReference type="PANTHER" id="PTHR21207">
    <property type="entry name" value="PARKIN COREGULATED GENE PROTEIN PARK2 COREGULATED"/>
    <property type="match status" value="1"/>
</dbReference>
<dbReference type="Pfam" id="PF10274">
    <property type="entry name" value="ParcG"/>
    <property type="match status" value="1"/>
</dbReference>
<dbReference type="AlphaFoldDB" id="A0A6U4Q6K4"/>
<evidence type="ECO:0000313" key="1">
    <source>
        <dbReference type="EMBL" id="CAD8739650.1"/>
    </source>
</evidence>
<dbReference type="SUPFAM" id="SSF48371">
    <property type="entry name" value="ARM repeat"/>
    <property type="match status" value="1"/>
</dbReference>